<dbReference type="AlphaFoldDB" id="A0A6A3EM40"/>
<dbReference type="EMBL" id="QXGE01000924">
    <property type="protein sequence ID" value="KAE9300930.1"/>
    <property type="molecule type" value="Genomic_DNA"/>
</dbReference>
<evidence type="ECO:0000313" key="17">
    <source>
        <dbReference type="Proteomes" id="UP000476176"/>
    </source>
</evidence>
<dbReference type="EMBL" id="QXFW01000916">
    <property type="protein sequence ID" value="KAE9000239.1"/>
    <property type="molecule type" value="Genomic_DNA"/>
</dbReference>
<dbReference type="Proteomes" id="UP000440367">
    <property type="component" value="Unassembled WGS sequence"/>
</dbReference>
<dbReference type="EMBL" id="QXGA01000898">
    <property type="protein sequence ID" value="KAE9136564.1"/>
    <property type="molecule type" value="Genomic_DNA"/>
</dbReference>
<protein>
    <submittedName>
        <fullName evidence="1">Uncharacterized protein</fullName>
    </submittedName>
</protein>
<evidence type="ECO:0000313" key="12">
    <source>
        <dbReference type="Proteomes" id="UP000437068"/>
    </source>
</evidence>
<name>A0A6A3EM40_9STRA</name>
<dbReference type="Proteomes" id="UP000460718">
    <property type="component" value="Unassembled WGS sequence"/>
</dbReference>
<keyword evidence="11" id="KW-1185">Reference proteome</keyword>
<organism evidence="1 10">
    <name type="scientific">Phytophthora fragariae</name>
    <dbReference type="NCBI Taxonomy" id="53985"/>
    <lineage>
        <taxon>Eukaryota</taxon>
        <taxon>Sar</taxon>
        <taxon>Stramenopiles</taxon>
        <taxon>Oomycota</taxon>
        <taxon>Peronosporomycetes</taxon>
        <taxon>Peronosporales</taxon>
        <taxon>Peronosporaceae</taxon>
        <taxon>Phytophthora</taxon>
    </lineage>
</organism>
<accession>A0A6A3EM40</accession>
<dbReference type="Proteomes" id="UP000440732">
    <property type="component" value="Unassembled WGS sequence"/>
</dbReference>
<evidence type="ECO:0000313" key="14">
    <source>
        <dbReference type="Proteomes" id="UP000440732"/>
    </source>
</evidence>
<evidence type="ECO:0000313" key="18">
    <source>
        <dbReference type="Proteomes" id="UP000488956"/>
    </source>
</evidence>
<proteinExistence type="predicted"/>
<evidence type="ECO:0000313" key="11">
    <source>
        <dbReference type="Proteomes" id="UP000433483"/>
    </source>
</evidence>
<dbReference type="Proteomes" id="UP000441208">
    <property type="component" value="Unassembled WGS sequence"/>
</dbReference>
<dbReference type="Proteomes" id="UP000429523">
    <property type="component" value="Unassembled WGS sequence"/>
</dbReference>
<comment type="caution">
    <text evidence="1">The sequence shown here is derived from an EMBL/GenBank/DDBJ whole genome shotgun (WGS) entry which is preliminary data.</text>
</comment>
<evidence type="ECO:0000313" key="16">
    <source>
        <dbReference type="Proteomes" id="UP000460718"/>
    </source>
</evidence>
<dbReference type="Proteomes" id="UP000488956">
    <property type="component" value="Unassembled WGS sequence"/>
</dbReference>
<evidence type="ECO:0000313" key="3">
    <source>
        <dbReference type="EMBL" id="KAE9100116.1"/>
    </source>
</evidence>
<dbReference type="EMBL" id="QXFX01000927">
    <property type="protein sequence ID" value="KAE9100630.1"/>
    <property type="molecule type" value="Genomic_DNA"/>
</dbReference>
<evidence type="ECO:0000313" key="4">
    <source>
        <dbReference type="EMBL" id="KAE9100630.1"/>
    </source>
</evidence>
<evidence type="ECO:0000313" key="13">
    <source>
        <dbReference type="Proteomes" id="UP000440367"/>
    </source>
</evidence>
<evidence type="ECO:0000313" key="8">
    <source>
        <dbReference type="EMBL" id="KAE9217696.1"/>
    </source>
</evidence>
<evidence type="ECO:0000313" key="5">
    <source>
        <dbReference type="EMBL" id="KAE9136564.1"/>
    </source>
</evidence>
<gene>
    <name evidence="9" type="ORF">PF001_g14689</name>
    <name evidence="8" type="ORF">PF002_g16721</name>
    <name evidence="7" type="ORF">PF004_g14911</name>
    <name evidence="6" type="ORF">PF005_g15884</name>
    <name evidence="5" type="ORF">PF006_g14357</name>
    <name evidence="3" type="ORF">PF007_g15641</name>
    <name evidence="1" type="ORF">PF009_g16521</name>
    <name evidence="4" type="ORF">PF010_g14752</name>
    <name evidence="2" type="ORF">PF011_g14272</name>
</gene>
<evidence type="ECO:0000313" key="10">
    <source>
        <dbReference type="Proteomes" id="UP000429523"/>
    </source>
</evidence>
<evidence type="ECO:0000313" key="7">
    <source>
        <dbReference type="EMBL" id="KAE9214894.1"/>
    </source>
</evidence>
<dbReference type="EMBL" id="QXFZ01000965">
    <property type="protein sequence ID" value="KAE9100116.1"/>
    <property type="molecule type" value="Genomic_DNA"/>
</dbReference>
<evidence type="ECO:0000313" key="9">
    <source>
        <dbReference type="EMBL" id="KAE9300930.1"/>
    </source>
</evidence>
<dbReference type="EMBL" id="QXGC01000972">
    <property type="protein sequence ID" value="KAE9214894.1"/>
    <property type="molecule type" value="Genomic_DNA"/>
</dbReference>
<dbReference type="Proteomes" id="UP000433483">
    <property type="component" value="Unassembled WGS sequence"/>
</dbReference>
<evidence type="ECO:0000313" key="15">
    <source>
        <dbReference type="Proteomes" id="UP000441208"/>
    </source>
</evidence>
<dbReference type="EMBL" id="QXGB01001008">
    <property type="protein sequence ID" value="KAE9199073.1"/>
    <property type="molecule type" value="Genomic_DNA"/>
</dbReference>
<evidence type="ECO:0000313" key="1">
    <source>
        <dbReference type="EMBL" id="KAE8933476.1"/>
    </source>
</evidence>
<evidence type="ECO:0000313" key="6">
    <source>
        <dbReference type="EMBL" id="KAE9199073.1"/>
    </source>
</evidence>
<reference evidence="10 11" key="1">
    <citation type="submission" date="2018-08" db="EMBL/GenBank/DDBJ databases">
        <title>Genomic investigation of the strawberry pathogen Phytophthora fragariae indicates pathogenicity is determined by transcriptional variation in three key races.</title>
        <authorList>
            <person name="Adams T.M."/>
            <person name="Armitage A.D."/>
            <person name="Sobczyk M.K."/>
            <person name="Bates H.J."/>
            <person name="Dunwell J.M."/>
            <person name="Nellist C.F."/>
            <person name="Harrison R.J."/>
        </authorList>
    </citation>
    <scope>NUCLEOTIDE SEQUENCE [LARGE SCALE GENOMIC DNA]</scope>
    <source>
        <strain evidence="9 12">A4</strain>
        <strain evidence="8 13">BC-1</strain>
        <strain evidence="7 17">BC-23</strain>
        <strain evidence="6 11">NOV-27</strain>
        <strain evidence="5 14">NOV-5</strain>
        <strain evidence="3 15">NOV-71</strain>
        <strain evidence="1 10">NOV-9</strain>
        <strain evidence="4 18">ONT-3</strain>
        <strain evidence="2 16">SCRP245</strain>
    </source>
</reference>
<dbReference type="Proteomes" id="UP000476176">
    <property type="component" value="Unassembled WGS sequence"/>
</dbReference>
<dbReference type="EMBL" id="QXGD01001002">
    <property type="protein sequence ID" value="KAE9217696.1"/>
    <property type="molecule type" value="Genomic_DNA"/>
</dbReference>
<dbReference type="Proteomes" id="UP000437068">
    <property type="component" value="Unassembled WGS sequence"/>
</dbReference>
<sequence length="99" mass="10613">MFCASTKVGAIILTKAEKKTQGSMRELLPRSSTCTGTAWPTWTCVGSHEPLGSVQPGIALNFGVYGASGPLRQYRLAHAVQQYAVGLQQREQSDSTVTV</sequence>
<dbReference type="EMBL" id="QXGF01001008">
    <property type="protein sequence ID" value="KAE8933476.1"/>
    <property type="molecule type" value="Genomic_DNA"/>
</dbReference>
<evidence type="ECO:0000313" key="2">
    <source>
        <dbReference type="EMBL" id="KAE9000239.1"/>
    </source>
</evidence>